<feature type="compositionally biased region" description="Polar residues" evidence="1">
    <location>
        <begin position="43"/>
        <end position="53"/>
    </location>
</feature>
<evidence type="ECO:0000313" key="2">
    <source>
        <dbReference type="EMBL" id="WOH04167.1"/>
    </source>
</evidence>
<dbReference type="EMBL" id="CP093348">
    <property type="protein sequence ID" value="WOH04167.1"/>
    <property type="molecule type" value="Genomic_DNA"/>
</dbReference>
<reference evidence="2" key="2">
    <citation type="submission" date="2022-03" db="EMBL/GenBank/DDBJ databases">
        <title>Draft title - Genomic analysis of global carrot germplasm unveils the trajectory of domestication and the origin of high carotenoid orange carrot.</title>
        <authorList>
            <person name="Iorizzo M."/>
            <person name="Ellison S."/>
            <person name="Senalik D."/>
            <person name="Macko-Podgorni A."/>
            <person name="Grzebelus D."/>
            <person name="Bostan H."/>
            <person name="Rolling W."/>
            <person name="Curaba J."/>
            <person name="Simon P."/>
        </authorList>
    </citation>
    <scope>NUCLEOTIDE SEQUENCE</scope>
    <source>
        <tissue evidence="2">Leaf</tissue>
    </source>
</reference>
<name>A0A164VAA1_DAUCS</name>
<organism evidence="2 3">
    <name type="scientific">Daucus carota subsp. sativus</name>
    <name type="common">Carrot</name>
    <dbReference type="NCBI Taxonomy" id="79200"/>
    <lineage>
        <taxon>Eukaryota</taxon>
        <taxon>Viridiplantae</taxon>
        <taxon>Streptophyta</taxon>
        <taxon>Embryophyta</taxon>
        <taxon>Tracheophyta</taxon>
        <taxon>Spermatophyta</taxon>
        <taxon>Magnoliopsida</taxon>
        <taxon>eudicotyledons</taxon>
        <taxon>Gunneridae</taxon>
        <taxon>Pentapetalae</taxon>
        <taxon>asterids</taxon>
        <taxon>campanulids</taxon>
        <taxon>Apiales</taxon>
        <taxon>Apiaceae</taxon>
        <taxon>Apioideae</taxon>
        <taxon>Scandiceae</taxon>
        <taxon>Daucinae</taxon>
        <taxon>Daucus</taxon>
        <taxon>Daucus sect. Daucus</taxon>
    </lineage>
</organism>
<reference evidence="2" key="1">
    <citation type="journal article" date="2016" name="Nat. Genet.">
        <title>A high-quality carrot genome assembly provides new insights into carotenoid accumulation and asterid genome evolution.</title>
        <authorList>
            <person name="Iorizzo M."/>
            <person name="Ellison S."/>
            <person name="Senalik D."/>
            <person name="Zeng P."/>
            <person name="Satapoomin P."/>
            <person name="Huang J."/>
            <person name="Bowman M."/>
            <person name="Iovene M."/>
            <person name="Sanseverino W."/>
            <person name="Cavagnaro P."/>
            <person name="Yildiz M."/>
            <person name="Macko-Podgorni A."/>
            <person name="Moranska E."/>
            <person name="Grzebelus E."/>
            <person name="Grzebelus D."/>
            <person name="Ashrafi H."/>
            <person name="Zheng Z."/>
            <person name="Cheng S."/>
            <person name="Spooner D."/>
            <person name="Van Deynze A."/>
            <person name="Simon P."/>
        </authorList>
    </citation>
    <scope>NUCLEOTIDE SEQUENCE</scope>
    <source>
        <tissue evidence="2">Leaf</tissue>
    </source>
</reference>
<evidence type="ECO:0000313" key="3">
    <source>
        <dbReference type="Proteomes" id="UP000077755"/>
    </source>
</evidence>
<accession>A0A164VAA1</accession>
<gene>
    <name evidence="2" type="ORF">DCAR_0623575</name>
</gene>
<dbReference type="Gramene" id="KZM90041">
    <property type="protein sequence ID" value="KZM90041"/>
    <property type="gene ID" value="DCAR_022594"/>
</dbReference>
<keyword evidence="3" id="KW-1185">Reference proteome</keyword>
<evidence type="ECO:0000256" key="1">
    <source>
        <dbReference type="SAM" id="MobiDB-lite"/>
    </source>
</evidence>
<protein>
    <submittedName>
        <fullName evidence="2">Uncharacterized protein</fullName>
    </submittedName>
</protein>
<dbReference type="PANTHER" id="PTHR34967:SF1">
    <property type="entry name" value="OS02G0257200 PROTEIN"/>
    <property type="match status" value="1"/>
</dbReference>
<feature type="region of interest" description="Disordered" evidence="1">
    <location>
        <begin position="41"/>
        <end position="64"/>
    </location>
</feature>
<dbReference type="AlphaFoldDB" id="A0A164VAA1"/>
<proteinExistence type="predicted"/>
<dbReference type="PANTHER" id="PTHR34967">
    <property type="entry name" value="OS02G0257200 PROTEIN"/>
    <property type="match status" value="1"/>
</dbReference>
<dbReference type="Proteomes" id="UP000077755">
    <property type="component" value="Chromosome 6"/>
</dbReference>
<sequence>MQQVNGLRLEKLRRRAQERLADEREVRVPIILEEQGRRKMNNVEVQHTPTLNPTPYKDVLVDQT</sequence>